<feature type="domain" description="Transketolase N-terminal" evidence="1">
    <location>
        <begin position="16"/>
        <end position="268"/>
    </location>
</feature>
<evidence type="ECO:0000259" key="1">
    <source>
        <dbReference type="Pfam" id="PF00456"/>
    </source>
</evidence>
<name>A0A3E2WQH2_9FIRM</name>
<comment type="caution">
    <text evidence="2">The sequence shown here is derived from an EMBL/GenBank/DDBJ whole genome shotgun (WGS) entry which is preliminary data.</text>
</comment>
<dbReference type="Gene3D" id="3.40.50.970">
    <property type="match status" value="1"/>
</dbReference>
<dbReference type="AlphaFoldDB" id="A0A3E2WQH2"/>
<dbReference type="Proteomes" id="UP000261111">
    <property type="component" value="Unassembled WGS sequence"/>
</dbReference>
<dbReference type="PANTHER" id="PTHR47514">
    <property type="entry name" value="TRANSKETOLASE N-TERMINAL SECTION-RELATED"/>
    <property type="match status" value="1"/>
</dbReference>
<dbReference type="SUPFAM" id="SSF52518">
    <property type="entry name" value="Thiamin diphosphate-binding fold (THDP-binding)"/>
    <property type="match status" value="1"/>
</dbReference>
<protein>
    <submittedName>
        <fullName evidence="2">Transketolase</fullName>
    </submittedName>
</protein>
<dbReference type="Pfam" id="PF00456">
    <property type="entry name" value="Transketolase_N"/>
    <property type="match status" value="1"/>
</dbReference>
<dbReference type="InterPro" id="IPR005474">
    <property type="entry name" value="Transketolase_N"/>
</dbReference>
<dbReference type="InterPro" id="IPR029061">
    <property type="entry name" value="THDP-binding"/>
</dbReference>
<sequence>MTREELIKQLTGKSKEMRLNILDIAGKCENTHVPSASSCCDIVTALYFHFMNYDPKNPLDKNRDRFILSAGHKSMVQYAALNLLGVIPDEMIDTIEQYNSPLAGHPVYKKCPGVEASTGSLGHGLSIAAGMAQAAKMDGEDYKVYCIVGDGESNEGSIWEAAMSAAKYKLDNLVMILDRNRMSATYPISMPMTDYKAALESFGFACREINGNNMAEVVEALETLPYAEGKPNAIIANTIKGYGIPFAINNSKWHAAYWSPEKVAEAKKLIEEMEG</sequence>
<dbReference type="GeneID" id="93331988"/>
<dbReference type="CDD" id="cd02012">
    <property type="entry name" value="TPP_TK"/>
    <property type="match status" value="1"/>
</dbReference>
<reference evidence="2 3" key="1">
    <citation type="submission" date="2018-08" db="EMBL/GenBank/DDBJ databases">
        <title>A genome reference for cultivated species of the human gut microbiota.</title>
        <authorList>
            <person name="Zou Y."/>
            <person name="Xue W."/>
            <person name="Luo G."/>
        </authorList>
    </citation>
    <scope>NUCLEOTIDE SEQUENCE [LARGE SCALE GENOMIC DNA]</scope>
    <source>
        <strain evidence="2 3">AF19-21</strain>
    </source>
</reference>
<proteinExistence type="predicted"/>
<dbReference type="PANTHER" id="PTHR47514:SF2">
    <property type="entry name" value="TRANSKETOLASE"/>
    <property type="match status" value="1"/>
</dbReference>
<evidence type="ECO:0000313" key="2">
    <source>
        <dbReference type="EMBL" id="RGC29401.1"/>
    </source>
</evidence>
<organism evidence="2 3">
    <name type="scientific">Hungatella hathewayi</name>
    <dbReference type="NCBI Taxonomy" id="154046"/>
    <lineage>
        <taxon>Bacteria</taxon>
        <taxon>Bacillati</taxon>
        <taxon>Bacillota</taxon>
        <taxon>Clostridia</taxon>
        <taxon>Lachnospirales</taxon>
        <taxon>Lachnospiraceae</taxon>
        <taxon>Hungatella</taxon>
    </lineage>
</organism>
<gene>
    <name evidence="2" type="ORF">DWX41_15220</name>
</gene>
<dbReference type="RefSeq" id="WP_025653909.1">
    <property type="nucleotide sequence ID" value="NZ_QVIA01000017.1"/>
</dbReference>
<accession>A0A3E2WQH2</accession>
<dbReference type="EMBL" id="QVIA01000017">
    <property type="protein sequence ID" value="RGC29401.1"/>
    <property type="molecule type" value="Genomic_DNA"/>
</dbReference>
<evidence type="ECO:0000313" key="3">
    <source>
        <dbReference type="Proteomes" id="UP000261111"/>
    </source>
</evidence>